<comment type="caution">
    <text evidence="4">The sequence shown here is derived from an EMBL/GenBank/DDBJ whole genome shotgun (WGS) entry which is preliminary data.</text>
</comment>
<dbReference type="STRING" id="1802069.A2970_00225"/>
<dbReference type="InterPro" id="IPR038765">
    <property type="entry name" value="Papain-like_cys_pep_sf"/>
</dbReference>
<dbReference type="Gene3D" id="3.10.620.30">
    <property type="match status" value="1"/>
</dbReference>
<organism evidence="4 5">
    <name type="scientific">Candidatus Roizmanbacteria bacterium RIFCSPLOWO2_01_FULL_44_13</name>
    <dbReference type="NCBI Taxonomy" id="1802069"/>
    <lineage>
        <taxon>Bacteria</taxon>
        <taxon>Candidatus Roizmaniibacteriota</taxon>
    </lineage>
</organism>
<feature type="domain" description="Transglutaminase-like" evidence="3">
    <location>
        <begin position="354"/>
        <end position="425"/>
    </location>
</feature>
<evidence type="ECO:0000256" key="2">
    <source>
        <dbReference type="SAM" id="SignalP"/>
    </source>
</evidence>
<keyword evidence="1" id="KW-0472">Membrane</keyword>
<dbReference type="Proteomes" id="UP000178857">
    <property type="component" value="Unassembled WGS sequence"/>
</dbReference>
<dbReference type="EMBL" id="MGAT01000004">
    <property type="protein sequence ID" value="OGK53188.1"/>
    <property type="molecule type" value="Genomic_DNA"/>
</dbReference>
<evidence type="ECO:0000259" key="3">
    <source>
        <dbReference type="SMART" id="SM00460"/>
    </source>
</evidence>
<feature type="chain" id="PRO_5009529439" description="Transglutaminase-like domain-containing protein" evidence="2">
    <location>
        <begin position="31"/>
        <end position="610"/>
    </location>
</feature>
<keyword evidence="1" id="KW-1133">Transmembrane helix</keyword>
<dbReference type="SMART" id="SM00460">
    <property type="entry name" value="TGc"/>
    <property type="match status" value="1"/>
</dbReference>
<protein>
    <recommendedName>
        <fullName evidence="3">Transglutaminase-like domain-containing protein</fullName>
    </recommendedName>
</protein>
<reference evidence="4 5" key="1">
    <citation type="journal article" date="2016" name="Nat. Commun.">
        <title>Thousands of microbial genomes shed light on interconnected biogeochemical processes in an aquifer system.</title>
        <authorList>
            <person name="Anantharaman K."/>
            <person name="Brown C.T."/>
            <person name="Hug L.A."/>
            <person name="Sharon I."/>
            <person name="Castelle C.J."/>
            <person name="Probst A.J."/>
            <person name="Thomas B.C."/>
            <person name="Singh A."/>
            <person name="Wilkins M.J."/>
            <person name="Karaoz U."/>
            <person name="Brodie E.L."/>
            <person name="Williams K.H."/>
            <person name="Hubbard S.S."/>
            <person name="Banfield J.F."/>
        </authorList>
    </citation>
    <scope>NUCLEOTIDE SEQUENCE [LARGE SCALE GENOMIC DNA]</scope>
</reference>
<name>A0A1F7JC34_9BACT</name>
<dbReference type="Pfam" id="PF01841">
    <property type="entry name" value="Transglut_core"/>
    <property type="match status" value="1"/>
</dbReference>
<feature type="transmembrane region" description="Helical" evidence="1">
    <location>
        <begin position="579"/>
        <end position="604"/>
    </location>
</feature>
<feature type="signal peptide" evidence="2">
    <location>
        <begin position="1"/>
        <end position="30"/>
    </location>
</feature>
<evidence type="ECO:0000313" key="4">
    <source>
        <dbReference type="EMBL" id="OGK53188.1"/>
    </source>
</evidence>
<keyword evidence="1" id="KW-0812">Transmembrane</keyword>
<evidence type="ECO:0000256" key="1">
    <source>
        <dbReference type="SAM" id="Phobius"/>
    </source>
</evidence>
<sequence>MINKYRGLFSKFLVVVLLLLAVTFGGKVHAADFETNYNVVYRLSQMGDGLNSSVNFNISIKNLRSDVYVDRFSISFPKSFSISNLRSSDDNGEISPTVESNGSKTKIEMKFNNPNIGKDSTNNFYLNFDQTNLFNVNGNVWEVILPVIENRGDSPYKVTVVLPEGDGTKKISIAKPVPDTIAGREIVWNNPKTRTIYAVFGNNQLYELNLTYNLKNTGLTPVSTEIALPPDSLYQKIYVNSLSQKPTKVYQDEDGNFLAVYNLLPRETKVIAADITVELFSQARDEVIPAIRNLFELQKKYLLNSQKFWEIKSLDKIQALQTPRDIYSYVTSTLNYSYERVTKDNVRLGAEKILQTPNVAVCMEFTDLFVAAAREKGIYAREIEGYGASSDPQLRPLSLSSDVLHAWPEFYDEEIDLWRPVDPTWENTSGIDYFDSFDLNHIVFAIHGKKSDYPLPAGMYKVENSKDIEVTAVTDRPEDKKEIALQKMSLSDKISDKNEYVGRFFVTNSGSSYAWEIPVEIIGSSINVANGKTNILSLAPGESREITFKYRAGESKKNQPAGIKIYVAGDNLYESRLTIFPYVLDIGLKIVGGLILITGAFLIVRRGRLR</sequence>
<dbReference type="PANTHER" id="PTHR33490">
    <property type="entry name" value="BLR5614 PROTEIN-RELATED"/>
    <property type="match status" value="1"/>
</dbReference>
<proteinExistence type="predicted"/>
<evidence type="ECO:0000313" key="5">
    <source>
        <dbReference type="Proteomes" id="UP000178857"/>
    </source>
</evidence>
<dbReference type="SUPFAM" id="SSF54001">
    <property type="entry name" value="Cysteine proteinases"/>
    <property type="match status" value="1"/>
</dbReference>
<gene>
    <name evidence="4" type="ORF">A2970_00225</name>
</gene>
<dbReference type="PANTHER" id="PTHR33490:SF6">
    <property type="entry name" value="SLL1049 PROTEIN"/>
    <property type="match status" value="1"/>
</dbReference>
<accession>A0A1F7JC34</accession>
<keyword evidence="2" id="KW-0732">Signal</keyword>
<dbReference type="InterPro" id="IPR002931">
    <property type="entry name" value="Transglutaminase-like"/>
</dbReference>
<dbReference type="Gene3D" id="2.60.40.1510">
    <property type="entry name" value="ntegrin, alpha v. Chain A, domain 3"/>
    <property type="match status" value="1"/>
</dbReference>
<dbReference type="AlphaFoldDB" id="A0A1F7JC34"/>